<dbReference type="InterPro" id="IPR018323">
    <property type="entry name" value="OM_lipoprot_carrier_LolA_Pbac"/>
</dbReference>
<dbReference type="CDD" id="cd16325">
    <property type="entry name" value="LolA"/>
    <property type="match status" value="1"/>
</dbReference>
<evidence type="ECO:0000313" key="11">
    <source>
        <dbReference type="EMBL" id="OOG25933.1"/>
    </source>
</evidence>
<evidence type="ECO:0000256" key="5">
    <source>
        <dbReference type="ARBA" id="ARBA00022448"/>
    </source>
</evidence>
<dbReference type="OrthoDB" id="9787361at2"/>
<protein>
    <recommendedName>
        <fullName evidence="4 10">Outer-membrane lipoprotein carrier protein</fullName>
    </recommendedName>
</protein>
<evidence type="ECO:0000256" key="6">
    <source>
        <dbReference type="ARBA" id="ARBA00022729"/>
    </source>
</evidence>
<dbReference type="PANTHER" id="PTHR35869:SF1">
    <property type="entry name" value="OUTER-MEMBRANE LIPOPROTEIN CARRIER PROTEIN"/>
    <property type="match status" value="1"/>
</dbReference>
<evidence type="ECO:0000256" key="1">
    <source>
        <dbReference type="ARBA" id="ARBA00004418"/>
    </source>
</evidence>
<dbReference type="Pfam" id="PF03548">
    <property type="entry name" value="LolA"/>
    <property type="match status" value="1"/>
</dbReference>
<comment type="function">
    <text evidence="10">Participates in the translocation of lipoproteins from the inner membrane to the outer membrane. Only forms a complex with a lipoprotein if the residue after the N-terminal Cys is not an aspartate (The Asp acts as a targeting signal to indicate that the lipoprotein should stay in the inner membrane).</text>
</comment>
<dbReference type="InterPro" id="IPR029046">
    <property type="entry name" value="LolA/LolB/LppX"/>
</dbReference>
<evidence type="ECO:0000256" key="10">
    <source>
        <dbReference type="HAMAP-Rule" id="MF_00240"/>
    </source>
</evidence>
<dbReference type="GO" id="GO:0030288">
    <property type="term" value="C:outer membrane-bounded periplasmic space"/>
    <property type="evidence" value="ECO:0007669"/>
    <property type="project" value="TreeGrafter"/>
</dbReference>
<dbReference type="InterPro" id="IPR004564">
    <property type="entry name" value="OM_lipoprot_carrier_LolA-like"/>
</dbReference>
<dbReference type="HAMAP" id="MF_00240">
    <property type="entry name" value="LolA"/>
    <property type="match status" value="1"/>
</dbReference>
<dbReference type="SUPFAM" id="SSF89392">
    <property type="entry name" value="Prokaryotic lipoproteins and lipoprotein localization factors"/>
    <property type="match status" value="1"/>
</dbReference>
<comment type="similarity">
    <text evidence="2 10">Belongs to the LolA family.</text>
</comment>
<comment type="subunit">
    <text evidence="3 10">Monomer.</text>
</comment>
<organism evidence="11 12">
    <name type="scientific">Thioalkalivibrio denitrificans</name>
    <dbReference type="NCBI Taxonomy" id="108003"/>
    <lineage>
        <taxon>Bacteria</taxon>
        <taxon>Pseudomonadati</taxon>
        <taxon>Pseudomonadota</taxon>
        <taxon>Gammaproteobacteria</taxon>
        <taxon>Chromatiales</taxon>
        <taxon>Ectothiorhodospiraceae</taxon>
        <taxon>Thioalkalivibrio</taxon>
    </lineage>
</organism>
<gene>
    <name evidence="10" type="primary">lolA</name>
    <name evidence="11" type="ORF">B1C78_05645</name>
</gene>
<evidence type="ECO:0000256" key="8">
    <source>
        <dbReference type="ARBA" id="ARBA00022927"/>
    </source>
</evidence>
<evidence type="ECO:0000256" key="3">
    <source>
        <dbReference type="ARBA" id="ARBA00011245"/>
    </source>
</evidence>
<dbReference type="Gene3D" id="2.50.20.10">
    <property type="entry name" value="Lipoprotein localisation LolA/LolB/LppX"/>
    <property type="match status" value="1"/>
</dbReference>
<keyword evidence="5 10" id="KW-0813">Transport</keyword>
<keyword evidence="6 10" id="KW-0732">Signal</keyword>
<feature type="chain" id="PRO_5010750138" description="Outer-membrane lipoprotein carrier protein" evidence="10">
    <location>
        <begin position="21"/>
        <end position="205"/>
    </location>
</feature>
<evidence type="ECO:0000256" key="4">
    <source>
        <dbReference type="ARBA" id="ARBA00014035"/>
    </source>
</evidence>
<name>A0A1V3NLV7_9GAMM</name>
<keyword evidence="9 10" id="KW-0143">Chaperone</keyword>
<comment type="subcellular location">
    <subcellularLocation>
        <location evidence="1 10">Periplasm</location>
    </subcellularLocation>
</comment>
<dbReference type="PANTHER" id="PTHR35869">
    <property type="entry name" value="OUTER-MEMBRANE LIPOPROTEIN CARRIER PROTEIN"/>
    <property type="match status" value="1"/>
</dbReference>
<evidence type="ECO:0000256" key="7">
    <source>
        <dbReference type="ARBA" id="ARBA00022764"/>
    </source>
</evidence>
<dbReference type="AlphaFoldDB" id="A0A1V3NLV7"/>
<proteinExistence type="inferred from homology"/>
<dbReference type="RefSeq" id="WP_077278167.1">
    <property type="nucleotide sequence ID" value="NZ_MVBK01000033.1"/>
</dbReference>
<dbReference type="GO" id="GO:0044874">
    <property type="term" value="P:lipoprotein localization to outer membrane"/>
    <property type="evidence" value="ECO:0007669"/>
    <property type="project" value="UniProtKB-UniRule"/>
</dbReference>
<keyword evidence="8 10" id="KW-0653">Protein transport</keyword>
<dbReference type="NCBIfam" id="TIGR00547">
    <property type="entry name" value="lolA"/>
    <property type="match status" value="1"/>
</dbReference>
<reference evidence="11 12" key="1">
    <citation type="submission" date="2017-02" db="EMBL/GenBank/DDBJ databases">
        <title>Genomic diversity within the haloalkaliphilic genus Thioalkalivibrio.</title>
        <authorList>
            <person name="Ahn A.-C."/>
            <person name="Meier-Kolthoff J."/>
            <person name="Overmars L."/>
            <person name="Richter M."/>
            <person name="Woyke T."/>
            <person name="Sorokin D.Y."/>
            <person name="Muyzer G."/>
        </authorList>
    </citation>
    <scope>NUCLEOTIDE SEQUENCE [LARGE SCALE GENOMIC DNA]</scope>
    <source>
        <strain evidence="11 12">ALJD</strain>
    </source>
</reference>
<sequence precursor="true">MLRYLTTFLLALSVVAPAMADDARAQLDRFFNDVTGFEARFEQLVINEQDEVLQKSEGQVQLQRPGRFRWDYETPYRQLIVADGQFLWTYDEDLAQATARPMEQVLAGAPIALLSEERPLHESFHIEVVGERAGLNWVELEPHDRDADFTRILIGMDDRRIGMMVLYDQFGQQTRIRFSDMRLNPGFPSRTFRFEAPEGVDVIRN</sequence>
<evidence type="ECO:0000256" key="9">
    <source>
        <dbReference type="ARBA" id="ARBA00023186"/>
    </source>
</evidence>
<feature type="signal peptide" evidence="10">
    <location>
        <begin position="1"/>
        <end position="20"/>
    </location>
</feature>
<keyword evidence="11" id="KW-0449">Lipoprotein</keyword>
<keyword evidence="7 10" id="KW-0574">Periplasm</keyword>
<dbReference type="EMBL" id="MVBK01000033">
    <property type="protein sequence ID" value="OOG25933.1"/>
    <property type="molecule type" value="Genomic_DNA"/>
</dbReference>
<comment type="caution">
    <text evidence="11">The sequence shown here is derived from an EMBL/GenBank/DDBJ whole genome shotgun (WGS) entry which is preliminary data.</text>
</comment>
<dbReference type="Proteomes" id="UP000189462">
    <property type="component" value="Unassembled WGS sequence"/>
</dbReference>
<keyword evidence="12" id="KW-1185">Reference proteome</keyword>
<evidence type="ECO:0000256" key="2">
    <source>
        <dbReference type="ARBA" id="ARBA00007615"/>
    </source>
</evidence>
<dbReference type="GO" id="GO:0042953">
    <property type="term" value="P:lipoprotein transport"/>
    <property type="evidence" value="ECO:0007669"/>
    <property type="project" value="InterPro"/>
</dbReference>
<dbReference type="STRING" id="108003.B1C78_05645"/>
<accession>A0A1V3NLV7</accession>
<evidence type="ECO:0000313" key="12">
    <source>
        <dbReference type="Proteomes" id="UP000189462"/>
    </source>
</evidence>